<keyword evidence="7" id="KW-1185">Reference proteome</keyword>
<feature type="binding site" evidence="5">
    <location>
        <position position="229"/>
    </location>
    <ligand>
        <name>3-dehydroquinate</name>
        <dbReference type="ChEBI" id="CHEBI:32364"/>
    </ligand>
</feature>
<dbReference type="Gene3D" id="3.20.20.70">
    <property type="entry name" value="Aldolase class I"/>
    <property type="match status" value="1"/>
</dbReference>
<feature type="binding site" evidence="5">
    <location>
        <position position="210"/>
    </location>
    <ligand>
        <name>3-dehydroquinate</name>
        <dbReference type="ChEBI" id="CHEBI:32364"/>
    </ligand>
</feature>
<keyword evidence="2 5" id="KW-0057">Aromatic amino acid biosynthesis</keyword>
<reference evidence="7" key="1">
    <citation type="journal article" date="2019" name="Int. J. Syst. Evol. Microbiol.">
        <title>The Global Catalogue of Microorganisms (GCM) 10K type strain sequencing project: providing services to taxonomists for standard genome sequencing and annotation.</title>
        <authorList>
            <consortium name="The Broad Institute Genomics Platform"/>
            <consortium name="The Broad Institute Genome Sequencing Center for Infectious Disease"/>
            <person name="Wu L."/>
            <person name="Ma J."/>
        </authorList>
    </citation>
    <scope>NUCLEOTIDE SEQUENCE [LARGE SCALE GENOMIC DNA]</scope>
    <source>
        <strain evidence="7">CCUG 71848</strain>
    </source>
</reference>
<evidence type="ECO:0000313" key="6">
    <source>
        <dbReference type="EMBL" id="MFD1126536.1"/>
    </source>
</evidence>
<evidence type="ECO:0000256" key="5">
    <source>
        <dbReference type="HAMAP-Rule" id="MF_00214"/>
    </source>
</evidence>
<comment type="catalytic activity">
    <reaction evidence="1 5">
        <text>3-dehydroquinate = 3-dehydroshikimate + H2O</text>
        <dbReference type="Rhea" id="RHEA:21096"/>
        <dbReference type="ChEBI" id="CHEBI:15377"/>
        <dbReference type="ChEBI" id="CHEBI:16630"/>
        <dbReference type="ChEBI" id="CHEBI:32364"/>
        <dbReference type="EC" id="4.2.1.10"/>
    </reaction>
</comment>
<feature type="active site" description="Schiff-base intermediate with substrate" evidence="5">
    <location>
        <position position="168"/>
    </location>
</feature>
<dbReference type="InterPro" id="IPR013785">
    <property type="entry name" value="Aldolase_TIM"/>
</dbReference>
<dbReference type="RefSeq" id="WP_121978757.1">
    <property type="nucleotide sequence ID" value="NZ_JBHTLH010000044.1"/>
</dbReference>
<comment type="caution">
    <text evidence="6">The sequence shown here is derived from an EMBL/GenBank/DDBJ whole genome shotgun (WGS) entry which is preliminary data.</text>
</comment>
<evidence type="ECO:0000313" key="7">
    <source>
        <dbReference type="Proteomes" id="UP001597156"/>
    </source>
</evidence>
<dbReference type="NCBIfam" id="TIGR01093">
    <property type="entry name" value="aroD"/>
    <property type="match status" value="1"/>
</dbReference>
<comment type="pathway">
    <text evidence="5">Metabolic intermediate biosynthesis; chorismate biosynthesis; chorismate from D-erythrose 4-phosphate and phosphoenolpyruvate: step 3/7.</text>
</comment>
<gene>
    <name evidence="5 6" type="primary">aroD</name>
    <name evidence="6" type="ORF">ACFQ22_14425</name>
</gene>
<feature type="binding site" evidence="5">
    <location>
        <begin position="44"/>
        <end position="46"/>
    </location>
    <ligand>
        <name>3-dehydroquinate</name>
        <dbReference type="ChEBI" id="CHEBI:32364"/>
    </ligand>
</feature>
<comment type="similarity">
    <text evidence="5">Belongs to the type-I 3-dehydroquinase family.</text>
</comment>
<dbReference type="PANTHER" id="PTHR43699">
    <property type="entry name" value="3-DEHYDROQUINATE DEHYDRATASE"/>
    <property type="match status" value="1"/>
</dbReference>
<dbReference type="InterPro" id="IPR050146">
    <property type="entry name" value="Type-I_3-dehydroquinase"/>
</dbReference>
<dbReference type="GO" id="GO:0003855">
    <property type="term" value="F:3-dehydroquinate dehydratase activity"/>
    <property type="evidence" value="ECO:0007669"/>
    <property type="project" value="UniProtKB-EC"/>
</dbReference>
<sequence length="250" mass="27682">MLKVKTTIFKAGHTNIAVPITGTTATEIFAQALQALTYHPDVIEWRIDYYQQVSNQKAYLATVNHLRSLLGETVLLTTFRTQHEGGVAKLADSDYFSIYRWLLENKLTDMLDIELNRNKATGNFLIQLAHQQQIPVILSQHDFQATPTEAEIVSRLKRMQERNADIGKIAVMPQSAQDVLDLLNATEKATHELEIPLITMSMGELGKVSRISGPLFGSTLTFASVSDASAPGQLTVADVRTAMAMISPKK</sequence>
<accession>A0ABW3PNJ1</accession>
<dbReference type="EMBL" id="JBHTLH010000044">
    <property type="protein sequence ID" value="MFD1126536.1"/>
    <property type="molecule type" value="Genomic_DNA"/>
</dbReference>
<evidence type="ECO:0000256" key="1">
    <source>
        <dbReference type="ARBA" id="ARBA00001864"/>
    </source>
</evidence>
<dbReference type="Pfam" id="PF01487">
    <property type="entry name" value="DHquinase_I"/>
    <property type="match status" value="1"/>
</dbReference>
<keyword evidence="3 5" id="KW-0456">Lyase</keyword>
<name>A0ABW3PNJ1_9LACO</name>
<feature type="binding site" evidence="5">
    <location>
        <position position="233"/>
    </location>
    <ligand>
        <name>3-dehydroquinate</name>
        <dbReference type="ChEBI" id="CHEBI:32364"/>
    </ligand>
</feature>
<dbReference type="HAMAP" id="MF_00214">
    <property type="entry name" value="AroD"/>
    <property type="match status" value="1"/>
</dbReference>
<organism evidence="6 7">
    <name type="scientific">Lentilactobacillus raoultii</name>
    <dbReference type="NCBI Taxonomy" id="1987503"/>
    <lineage>
        <taxon>Bacteria</taxon>
        <taxon>Bacillati</taxon>
        <taxon>Bacillota</taxon>
        <taxon>Bacilli</taxon>
        <taxon>Lactobacillales</taxon>
        <taxon>Lactobacillaceae</taxon>
        <taxon>Lentilactobacillus</taxon>
    </lineage>
</organism>
<dbReference type="CDD" id="cd00502">
    <property type="entry name" value="DHQase_I"/>
    <property type="match status" value="1"/>
</dbReference>
<comment type="caution">
    <text evidence="5">Lacks conserved residue(s) required for the propagation of feature annotation.</text>
</comment>
<comment type="subunit">
    <text evidence="5">Homodimer.</text>
</comment>
<feature type="binding site" evidence="5">
    <location>
        <position position="80"/>
    </location>
    <ligand>
        <name>3-dehydroquinate</name>
        <dbReference type="ChEBI" id="CHEBI:32364"/>
    </ligand>
</feature>
<evidence type="ECO:0000256" key="2">
    <source>
        <dbReference type="ARBA" id="ARBA00023141"/>
    </source>
</evidence>
<dbReference type="EC" id="4.2.1.10" evidence="5"/>
<keyword evidence="4 5" id="KW-0704">Schiff base</keyword>
<protein>
    <recommendedName>
        <fullName evidence="5">3-dehydroquinate dehydratase</fullName>
        <shortName evidence="5">3-dehydroquinase</shortName>
        <ecNumber evidence="5">4.2.1.10</ecNumber>
    </recommendedName>
    <alternativeName>
        <fullName evidence="5">Type I DHQase</fullName>
    </alternativeName>
    <alternativeName>
        <fullName evidence="5">Type I dehydroquinase</fullName>
        <shortName evidence="5">DHQ1</shortName>
    </alternativeName>
</protein>
<evidence type="ECO:0000256" key="3">
    <source>
        <dbReference type="ARBA" id="ARBA00023239"/>
    </source>
</evidence>
<feature type="active site" description="Proton donor/acceptor" evidence="5">
    <location>
        <position position="141"/>
    </location>
</feature>
<dbReference type="SUPFAM" id="SSF51569">
    <property type="entry name" value="Aldolase"/>
    <property type="match status" value="1"/>
</dbReference>
<dbReference type="PANTHER" id="PTHR43699:SF1">
    <property type="entry name" value="3-DEHYDROQUINATE DEHYDRATASE"/>
    <property type="match status" value="1"/>
</dbReference>
<proteinExistence type="inferred from homology"/>
<keyword evidence="5" id="KW-0028">Amino-acid biosynthesis</keyword>
<comment type="function">
    <text evidence="5">Involved in the third step of the chorismate pathway, which leads to the biosynthesis of aromatic amino acids. Catalyzes the cis-dehydration of 3-dehydroquinate (DHQ) and introduces the first double bond of the aromatic ring to yield 3-dehydroshikimate.</text>
</comment>
<evidence type="ECO:0000256" key="4">
    <source>
        <dbReference type="ARBA" id="ARBA00023270"/>
    </source>
</evidence>
<dbReference type="Proteomes" id="UP001597156">
    <property type="component" value="Unassembled WGS sequence"/>
</dbReference>
<dbReference type="InterPro" id="IPR001381">
    <property type="entry name" value="DHquinase_I"/>
</dbReference>